<dbReference type="SUPFAM" id="SSF51735">
    <property type="entry name" value="NAD(P)-binding Rossmann-fold domains"/>
    <property type="match status" value="1"/>
</dbReference>
<dbReference type="PRINTS" id="PR00368">
    <property type="entry name" value="FADPNR"/>
</dbReference>
<comment type="cofactor">
    <cofactor evidence="1">
        <name>FAD</name>
        <dbReference type="ChEBI" id="CHEBI:57692"/>
    </cofactor>
</comment>
<evidence type="ECO:0000259" key="9">
    <source>
        <dbReference type="Pfam" id="PF18267"/>
    </source>
</evidence>
<evidence type="ECO:0000256" key="4">
    <source>
        <dbReference type="ARBA" id="ARBA00022630"/>
    </source>
</evidence>
<name>A0AAN0IC98_AMPQE</name>
<evidence type="ECO:0000259" key="8">
    <source>
        <dbReference type="Pfam" id="PF07992"/>
    </source>
</evidence>
<dbReference type="RefSeq" id="XP_003385104.2">
    <property type="nucleotide sequence ID" value="XM_003385056.3"/>
</dbReference>
<feature type="domain" description="NADH-rubredoxin oxidoreductase C-terminal" evidence="9">
    <location>
        <begin position="438"/>
        <end position="501"/>
    </location>
</feature>
<dbReference type="InterPro" id="IPR023753">
    <property type="entry name" value="FAD/NAD-binding_dom"/>
</dbReference>
<dbReference type="InterPro" id="IPR050260">
    <property type="entry name" value="FAD-bd_OxRdtase"/>
</dbReference>
<dbReference type="Gene3D" id="3.30.390.30">
    <property type="match status" value="1"/>
</dbReference>
<dbReference type="Pfam" id="PF07992">
    <property type="entry name" value="Pyr_redox_2"/>
    <property type="match status" value="2"/>
</dbReference>
<dbReference type="Gene3D" id="3.50.50.60">
    <property type="entry name" value="FAD/NAD(P)-binding domain"/>
    <property type="match status" value="4"/>
</dbReference>
<reference evidence="11" key="1">
    <citation type="journal article" date="2010" name="Nature">
        <title>The Amphimedon queenslandica genome and the evolution of animal complexity.</title>
        <authorList>
            <person name="Srivastava M."/>
            <person name="Simakov O."/>
            <person name="Chapman J."/>
            <person name="Fahey B."/>
            <person name="Gauthier M.E."/>
            <person name="Mitros T."/>
            <person name="Richards G.S."/>
            <person name="Conaco C."/>
            <person name="Dacre M."/>
            <person name="Hellsten U."/>
            <person name="Larroux C."/>
            <person name="Putnam N.H."/>
            <person name="Stanke M."/>
            <person name="Adamska M."/>
            <person name="Darling A."/>
            <person name="Degnan S.M."/>
            <person name="Oakley T.H."/>
            <person name="Plachetzki D.C."/>
            <person name="Zhai Y."/>
            <person name="Adamski M."/>
            <person name="Calcino A."/>
            <person name="Cummins S.F."/>
            <person name="Goodstein D.M."/>
            <person name="Harris C."/>
            <person name="Jackson D.J."/>
            <person name="Leys S.P."/>
            <person name="Shu S."/>
            <person name="Woodcroft B.J."/>
            <person name="Vervoort M."/>
            <person name="Kosik K.S."/>
            <person name="Manning G."/>
            <person name="Degnan B.M."/>
            <person name="Rokhsar D.S."/>
        </authorList>
    </citation>
    <scope>NUCLEOTIDE SEQUENCE [LARGE SCALE GENOMIC DNA]</scope>
</reference>
<protein>
    <recommendedName>
        <fullName evidence="3">Pyridine nucleotide-disulfide oxidoreductase domain-containing protein 1</fullName>
    </recommendedName>
</protein>
<reference evidence="10" key="2">
    <citation type="submission" date="2024-06" db="UniProtKB">
        <authorList>
            <consortium name="EnsemblMetazoa"/>
        </authorList>
    </citation>
    <scope>IDENTIFICATION</scope>
</reference>
<dbReference type="InterPro" id="IPR041575">
    <property type="entry name" value="Rubredoxin_C"/>
</dbReference>
<evidence type="ECO:0000313" key="11">
    <source>
        <dbReference type="Proteomes" id="UP000007879"/>
    </source>
</evidence>
<dbReference type="InterPro" id="IPR016156">
    <property type="entry name" value="FAD/NAD-linked_Rdtase_dimer_sf"/>
</dbReference>
<evidence type="ECO:0000256" key="7">
    <source>
        <dbReference type="SAM" id="MobiDB-lite"/>
    </source>
</evidence>
<dbReference type="InterPro" id="IPR036188">
    <property type="entry name" value="FAD/NAD-bd_sf"/>
</dbReference>
<feature type="domain" description="FAD/NAD(P)-binding" evidence="8">
    <location>
        <begin position="306"/>
        <end position="406"/>
    </location>
</feature>
<organism evidence="10 11">
    <name type="scientific">Amphimedon queenslandica</name>
    <name type="common">Sponge</name>
    <dbReference type="NCBI Taxonomy" id="400682"/>
    <lineage>
        <taxon>Eukaryota</taxon>
        <taxon>Metazoa</taxon>
        <taxon>Porifera</taxon>
        <taxon>Demospongiae</taxon>
        <taxon>Heteroscleromorpha</taxon>
        <taxon>Haplosclerida</taxon>
        <taxon>Niphatidae</taxon>
        <taxon>Amphimedon</taxon>
    </lineage>
</organism>
<evidence type="ECO:0000313" key="10">
    <source>
        <dbReference type="EnsemblMetazoa" id="XP_003385104.2"/>
    </source>
</evidence>
<feature type="region of interest" description="Disordered" evidence="7">
    <location>
        <begin position="236"/>
        <end position="257"/>
    </location>
</feature>
<dbReference type="InterPro" id="IPR036291">
    <property type="entry name" value="NAD(P)-bd_dom_sf"/>
</dbReference>
<dbReference type="Proteomes" id="UP000007879">
    <property type="component" value="Unassembled WGS sequence"/>
</dbReference>
<comment type="similarity">
    <text evidence="2">Belongs to the class-I pyridine nucleotide-disulfide oxidoreductase family. PYROXD1 subfamily.</text>
</comment>
<dbReference type="AlphaFoldDB" id="A0AAN0IC98"/>
<dbReference type="PANTHER" id="PTHR43429">
    <property type="entry name" value="PYRIDINE NUCLEOTIDE-DISULFIDE OXIDOREDUCTASE DOMAIN-CONTAINING"/>
    <property type="match status" value="1"/>
</dbReference>
<dbReference type="Pfam" id="PF18267">
    <property type="entry name" value="Rubredoxin_C"/>
    <property type="match status" value="1"/>
</dbReference>
<evidence type="ECO:0000256" key="5">
    <source>
        <dbReference type="ARBA" id="ARBA00022827"/>
    </source>
</evidence>
<dbReference type="GO" id="GO:0016491">
    <property type="term" value="F:oxidoreductase activity"/>
    <property type="evidence" value="ECO:0007669"/>
    <property type="project" value="UniProtKB-KW"/>
</dbReference>
<evidence type="ECO:0000256" key="6">
    <source>
        <dbReference type="ARBA" id="ARBA00023002"/>
    </source>
</evidence>
<sequence length="523" mass="57144">MATPINNNMAAIKRYVVVGGGIAGVSCAEQLSQMDPTAHITLVSASKLIKSVTNFQKVTRTLELFDVEETDVSHLTRSCSNVTVINSHMTSVNPDQHIIHLHNSQALSYHKLCLCLGARPKLITRDHPNDVIGIRDTESVGTLQHKLSSARRVVIVGNGGIATELVYELSGCTVLWVVKDSSISSTFFDEGAASFFLPSLRTQGEASGTGGSGAAPDETVKTKPLKRMRYLLDPVDQSASGEGKDDTSGTAMGSALGPDWSSGIKMIGNNKEKGRNVHVEYNCEVERLLDSQEMKSLSLTETLLSGTENESIDSDKTSWPFYVKLTNGKVYGADFIVSATGVIPNTDRLLDTIDISKDDLGLVVDEEMRTSAVDVYAAGDVCTTSWPSVPNTWFQMRLWSQARQMGAYAAKCMLAHSGGESITLDFCFELFAHVTTFFGYKVVLLGCYNAQGLGKDYELLLRITNGVEYVKVILQHGRMVGAILIGDTDLEETFENLILNRMDLTRYGENLLDPSIDIEDYFD</sequence>
<feature type="domain" description="FAD/NAD(P)-binding" evidence="8">
    <location>
        <begin position="14"/>
        <end position="197"/>
    </location>
</feature>
<evidence type="ECO:0000256" key="2">
    <source>
        <dbReference type="ARBA" id="ARBA00008147"/>
    </source>
</evidence>
<evidence type="ECO:0000256" key="1">
    <source>
        <dbReference type="ARBA" id="ARBA00001974"/>
    </source>
</evidence>
<keyword evidence="4" id="KW-0285">Flavoprotein</keyword>
<evidence type="ECO:0000256" key="3">
    <source>
        <dbReference type="ARBA" id="ARBA00018240"/>
    </source>
</evidence>
<dbReference type="EnsemblMetazoa" id="XM_003385056.3">
    <property type="protein sequence ID" value="XP_003385104.2"/>
    <property type="gene ID" value="LOC100637625"/>
</dbReference>
<keyword evidence="6" id="KW-0560">Oxidoreductase</keyword>
<accession>A0AAN0IC98</accession>
<dbReference type="KEGG" id="aqu:100637625"/>
<dbReference type="GeneID" id="100637625"/>
<keyword evidence="5" id="KW-0274">FAD</keyword>
<proteinExistence type="inferred from homology"/>
<keyword evidence="11" id="KW-1185">Reference proteome</keyword>
<dbReference type="SUPFAM" id="SSF51905">
    <property type="entry name" value="FAD/NAD(P)-binding domain"/>
    <property type="match status" value="1"/>
</dbReference>
<dbReference type="PANTHER" id="PTHR43429:SF2">
    <property type="entry name" value="PYRIDINE NUCLEOTIDE-DISULFIDE OXIDOREDUCTASE DOMAIN-CONTAINING PROTEIN 1"/>
    <property type="match status" value="1"/>
</dbReference>